<feature type="compositionally biased region" description="Basic and acidic residues" evidence="1">
    <location>
        <begin position="61"/>
        <end position="75"/>
    </location>
</feature>
<feature type="region of interest" description="Disordered" evidence="1">
    <location>
        <begin position="27"/>
        <end position="75"/>
    </location>
</feature>
<protein>
    <submittedName>
        <fullName evidence="2">Uncharacterized protein</fullName>
    </submittedName>
</protein>
<keyword evidence="3" id="KW-1185">Reference proteome</keyword>
<proteinExistence type="predicted"/>
<evidence type="ECO:0000313" key="3">
    <source>
        <dbReference type="Proteomes" id="UP000255036"/>
    </source>
</evidence>
<evidence type="ECO:0000256" key="1">
    <source>
        <dbReference type="SAM" id="MobiDB-lite"/>
    </source>
</evidence>
<dbReference type="EMBL" id="QRCT01000048">
    <property type="protein sequence ID" value="RDU22682.1"/>
    <property type="molecule type" value="Genomic_DNA"/>
</dbReference>
<reference evidence="2 3" key="1">
    <citation type="submission" date="2018-07" db="EMBL/GenBank/DDBJ databases">
        <title>Anaerosacharophilus polymeroproducens gen. nov. sp. nov., an anaerobic bacterium isolated from salt field.</title>
        <authorList>
            <person name="Kim W."/>
            <person name="Yang S.-H."/>
            <person name="Oh J."/>
            <person name="Lee J.-H."/>
            <person name="Kwon K.K."/>
        </authorList>
    </citation>
    <scope>NUCLEOTIDE SEQUENCE [LARGE SCALE GENOMIC DNA]</scope>
    <source>
        <strain evidence="2 3">MCWD5</strain>
    </source>
</reference>
<dbReference type="RefSeq" id="WP_115482616.1">
    <property type="nucleotide sequence ID" value="NZ_QRCT01000048.1"/>
</dbReference>
<dbReference type="AlphaFoldDB" id="A0A371AT25"/>
<gene>
    <name evidence="2" type="ORF">DWV06_12975</name>
</gene>
<sequence length="153" mass="17949">MECSSIILFFIILLVINSLIKKSKNEGKNAKIPRPKIDYTNQKPVSAKNNYKKKKPANNYKKKESLNNNKYKDNKEKINEYNYSELTINNNVEGNNHEDLIQLQKWETDIEFPDVLFAGLNYMDVPDTLPDFEMPNLNYENFELGTRSEVHEK</sequence>
<dbReference type="Proteomes" id="UP000255036">
    <property type="component" value="Unassembled WGS sequence"/>
</dbReference>
<accession>A0A371AT25</accession>
<evidence type="ECO:0000313" key="2">
    <source>
        <dbReference type="EMBL" id="RDU22682.1"/>
    </source>
</evidence>
<organism evidence="2 3">
    <name type="scientific">Anaerosacchariphilus polymeriproducens</name>
    <dbReference type="NCBI Taxonomy" id="1812858"/>
    <lineage>
        <taxon>Bacteria</taxon>
        <taxon>Bacillati</taxon>
        <taxon>Bacillota</taxon>
        <taxon>Clostridia</taxon>
        <taxon>Lachnospirales</taxon>
        <taxon>Lachnospiraceae</taxon>
        <taxon>Anaerosacchariphilus</taxon>
    </lineage>
</organism>
<comment type="caution">
    <text evidence="2">The sequence shown here is derived from an EMBL/GenBank/DDBJ whole genome shotgun (WGS) entry which is preliminary data.</text>
</comment>
<name>A0A371AT25_9FIRM</name>